<evidence type="ECO:0000256" key="5">
    <source>
        <dbReference type="ARBA" id="ARBA00022692"/>
    </source>
</evidence>
<dbReference type="Pfam" id="PF00672">
    <property type="entry name" value="HAMP"/>
    <property type="match status" value="1"/>
</dbReference>
<evidence type="ECO:0000256" key="3">
    <source>
        <dbReference type="ARBA" id="ARBA00022481"/>
    </source>
</evidence>
<dbReference type="SMART" id="SM00283">
    <property type="entry name" value="MA"/>
    <property type="match status" value="1"/>
</dbReference>
<dbReference type="GO" id="GO:0004888">
    <property type="term" value="F:transmembrane signaling receptor activity"/>
    <property type="evidence" value="ECO:0007669"/>
    <property type="project" value="InterPro"/>
</dbReference>
<dbReference type="GO" id="GO:0005886">
    <property type="term" value="C:plasma membrane"/>
    <property type="evidence" value="ECO:0007669"/>
    <property type="project" value="UniProtKB-SubCell"/>
</dbReference>
<dbReference type="CDD" id="cd06225">
    <property type="entry name" value="HAMP"/>
    <property type="match status" value="1"/>
</dbReference>
<dbReference type="Pfam" id="PF00015">
    <property type="entry name" value="MCPsignal"/>
    <property type="match status" value="1"/>
</dbReference>
<dbReference type="InterPro" id="IPR033479">
    <property type="entry name" value="dCache_1"/>
</dbReference>
<sequence>MKIRYKVSLVAACVLFVTTSLLSLVQVGQIRTILRNQVEASISESSNAAARQIENWLNGKLRLMDFASQVIDSQYSPQVTQRVIDSPILKDEFKLVFGALESDGKPIKNTASWNPKPDYDGRTRPWYATGKAGRQAVLTEPYKDSTTGEILISAVARINDGGQPLGVFGGDIRLTAVADAINTLDFGGAGYAFLLSKSGNIISHPDAELNGKPYSQLFEGNVLPLTRQLQEVSSSGKSLLVSFIPLTDLKGMDWYIGVVLDQDIVMSAAHVLSWRAVIGTVLGVLISLLLLGMLVKRLLWPLEQLKESLADINRGDGDLTRQLKVSGKDEIALVSGEFNRFLQNLKSLIGDVKNSSQQVRESTKVTSQEANKAANRVHVQLQELDQLATAMTEMASTAEDVARNAQAAAEAAIAANDQTAEGVSLVSKSTAAINRLADEMDHTGHAINELSTLSQSIESIVAVITSIADQTNLLALNAAIEAARAGESGRGFAVVADEVRSLASRTQQSTQEIRLMIDQLQTGVKHAQVRMQQSRDTASKTAGDANAANHTLERIRDAIYRINDMNLQIAAAAEEQSATTDEINRNTTNIRDISLEVSGSAELQVHQCSAMENHVSQQDTLLNRFRI</sequence>
<evidence type="ECO:0000256" key="2">
    <source>
        <dbReference type="ARBA" id="ARBA00022475"/>
    </source>
</evidence>
<keyword evidence="6" id="KW-1133">Transmembrane helix</keyword>
<dbReference type="PROSITE" id="PS50111">
    <property type="entry name" value="CHEMOTAXIS_TRANSDUC_2"/>
    <property type="match status" value="1"/>
</dbReference>
<dbReference type="PANTHER" id="PTHR32089">
    <property type="entry name" value="METHYL-ACCEPTING CHEMOTAXIS PROTEIN MCPB"/>
    <property type="match status" value="1"/>
</dbReference>
<keyword evidence="3" id="KW-0488">Methylation</keyword>
<evidence type="ECO:0000256" key="8">
    <source>
        <dbReference type="ARBA" id="ARBA00023224"/>
    </source>
</evidence>
<proteinExistence type="inferred from homology"/>
<reference evidence="13 14" key="1">
    <citation type="submission" date="2019-09" db="EMBL/GenBank/DDBJ databases">
        <authorList>
            <person name="Chandra G."/>
            <person name="Truman W A."/>
        </authorList>
    </citation>
    <scope>NUCLEOTIDE SEQUENCE [LARGE SCALE GENOMIC DNA]</scope>
    <source>
        <strain evidence="13">PS723</strain>
    </source>
</reference>
<dbReference type="SUPFAM" id="SSF58104">
    <property type="entry name" value="Methyl-accepting chemotaxis protein (MCP) signaling domain"/>
    <property type="match status" value="1"/>
</dbReference>
<evidence type="ECO:0000256" key="6">
    <source>
        <dbReference type="ARBA" id="ARBA00022989"/>
    </source>
</evidence>
<dbReference type="CDD" id="cd12913">
    <property type="entry name" value="PDC1_MCP_like"/>
    <property type="match status" value="1"/>
</dbReference>
<protein>
    <submittedName>
        <fullName evidence="13">Methyl-accepting chemotaxis protein PctB</fullName>
    </submittedName>
</protein>
<dbReference type="Gene3D" id="1.10.287.950">
    <property type="entry name" value="Methyl-accepting chemotaxis protein"/>
    <property type="match status" value="1"/>
</dbReference>
<evidence type="ECO:0000259" key="12">
    <source>
        <dbReference type="PROSITE" id="PS50885"/>
    </source>
</evidence>
<dbReference type="InterPro" id="IPR004089">
    <property type="entry name" value="MCPsignal_dom"/>
</dbReference>
<organism evidence="13 14">
    <name type="scientific">Pseudomonas fluorescens</name>
    <dbReference type="NCBI Taxonomy" id="294"/>
    <lineage>
        <taxon>Bacteria</taxon>
        <taxon>Pseudomonadati</taxon>
        <taxon>Pseudomonadota</taxon>
        <taxon>Gammaproteobacteria</taxon>
        <taxon>Pseudomonadales</taxon>
        <taxon>Pseudomonadaceae</taxon>
        <taxon>Pseudomonas</taxon>
    </lineage>
</organism>
<evidence type="ECO:0000313" key="14">
    <source>
        <dbReference type="Proteomes" id="UP000379480"/>
    </source>
</evidence>
<evidence type="ECO:0000256" key="4">
    <source>
        <dbReference type="ARBA" id="ARBA00022500"/>
    </source>
</evidence>
<evidence type="ECO:0000313" key="13">
    <source>
        <dbReference type="EMBL" id="VVO38519.1"/>
    </source>
</evidence>
<feature type="domain" description="HAMP" evidence="12">
    <location>
        <begin position="296"/>
        <end position="350"/>
    </location>
</feature>
<feature type="domain" description="Methyl-accepting transducer" evidence="11">
    <location>
        <begin position="355"/>
        <end position="591"/>
    </location>
</feature>
<keyword evidence="5" id="KW-0812">Transmembrane</keyword>
<dbReference type="SUPFAM" id="SSF103190">
    <property type="entry name" value="Sensory domain-like"/>
    <property type="match status" value="1"/>
</dbReference>
<evidence type="ECO:0000256" key="10">
    <source>
        <dbReference type="PROSITE-ProRule" id="PRU00284"/>
    </source>
</evidence>
<dbReference type="FunFam" id="1.10.287.950:FF:000001">
    <property type="entry name" value="Methyl-accepting chemotaxis sensory transducer"/>
    <property type="match status" value="1"/>
</dbReference>
<dbReference type="InterPro" id="IPR029151">
    <property type="entry name" value="Sensor-like_sf"/>
</dbReference>
<dbReference type="SMART" id="SM00304">
    <property type="entry name" value="HAMP"/>
    <property type="match status" value="1"/>
</dbReference>
<name>A0A5E7FGW4_PSEFL</name>
<dbReference type="GO" id="GO:0007165">
    <property type="term" value="P:signal transduction"/>
    <property type="evidence" value="ECO:0007669"/>
    <property type="project" value="UniProtKB-KW"/>
</dbReference>
<comment type="subcellular location">
    <subcellularLocation>
        <location evidence="1">Cell membrane</location>
        <topology evidence="1">Multi-pass membrane protein</topology>
    </subcellularLocation>
</comment>
<evidence type="ECO:0000256" key="7">
    <source>
        <dbReference type="ARBA" id="ARBA00023136"/>
    </source>
</evidence>
<evidence type="ECO:0000256" key="1">
    <source>
        <dbReference type="ARBA" id="ARBA00004651"/>
    </source>
</evidence>
<keyword evidence="2" id="KW-1003">Cell membrane</keyword>
<dbReference type="PANTHER" id="PTHR32089:SF117">
    <property type="entry name" value="METHYL ACCEPTING SENSORY TRANSDUCER WITH CACHE_1 SMALL MOLECULE BINDING DOMAIN"/>
    <property type="match status" value="1"/>
</dbReference>
<comment type="similarity">
    <text evidence="9">Belongs to the methyl-accepting chemotaxis (MCP) protein family.</text>
</comment>
<dbReference type="PROSITE" id="PS50885">
    <property type="entry name" value="HAMP"/>
    <property type="match status" value="1"/>
</dbReference>
<evidence type="ECO:0000259" key="11">
    <source>
        <dbReference type="PROSITE" id="PS50111"/>
    </source>
</evidence>
<dbReference type="OrthoDB" id="2489132at2"/>
<dbReference type="Pfam" id="PF02743">
    <property type="entry name" value="dCache_1"/>
    <property type="match status" value="1"/>
</dbReference>
<dbReference type="CDD" id="cd11386">
    <property type="entry name" value="MCP_signal"/>
    <property type="match status" value="1"/>
</dbReference>
<dbReference type="EMBL" id="CABVHY010000037">
    <property type="protein sequence ID" value="VVO38519.1"/>
    <property type="molecule type" value="Genomic_DNA"/>
</dbReference>
<evidence type="ECO:0000256" key="9">
    <source>
        <dbReference type="ARBA" id="ARBA00029447"/>
    </source>
</evidence>
<keyword evidence="4" id="KW-0145">Chemotaxis</keyword>
<dbReference type="Proteomes" id="UP000379480">
    <property type="component" value="Unassembled WGS sequence"/>
</dbReference>
<dbReference type="InterPro" id="IPR004090">
    <property type="entry name" value="Chemotax_Me-accpt_rcpt"/>
</dbReference>
<dbReference type="PRINTS" id="PR00260">
    <property type="entry name" value="CHEMTRNSDUCR"/>
</dbReference>
<accession>A0A5E7FGW4</accession>
<dbReference type="GO" id="GO:0006935">
    <property type="term" value="P:chemotaxis"/>
    <property type="evidence" value="ECO:0007669"/>
    <property type="project" value="UniProtKB-KW"/>
</dbReference>
<gene>
    <name evidence="13" type="primary">pctB</name>
    <name evidence="13" type="ORF">PS723_05598</name>
</gene>
<dbReference type="Gene3D" id="3.30.450.20">
    <property type="entry name" value="PAS domain"/>
    <property type="match status" value="2"/>
</dbReference>
<dbReference type="CDD" id="cd12912">
    <property type="entry name" value="PDC2_MCP_like"/>
    <property type="match status" value="1"/>
</dbReference>
<dbReference type="InterPro" id="IPR003660">
    <property type="entry name" value="HAMP_dom"/>
</dbReference>
<keyword evidence="8 10" id="KW-0807">Transducer</keyword>
<keyword evidence="7" id="KW-0472">Membrane</keyword>
<dbReference type="AlphaFoldDB" id="A0A5E7FGW4"/>